<dbReference type="RefSeq" id="WP_163892669.1">
    <property type="nucleotide sequence ID" value="NZ_JAAFYS010000002.1"/>
</dbReference>
<dbReference type="GO" id="GO:0015768">
    <property type="term" value="P:maltose transport"/>
    <property type="evidence" value="ECO:0007669"/>
    <property type="project" value="TreeGrafter"/>
</dbReference>
<sequence length="430" mass="46676">MNRPLIVSALALAIGGAPALAQEDMVTRDRVGPADAENALTFRLTAYDLYSSDEATATAFEELFIDFIEDNPGWRIDTQLQTGNLNQEQARMIEQAQAGRGPDCAMVDSSQLATYKAAGVLSPMNEYFTEDEVADFFPYVRDGITDDAGNILAVWWFTDLRVLYRNTEVVPEAPQTWEELKTAALETVDEGYEGVLFNGGRTEGTAFDWLANFWAQGGQLVNEAGEPVFYEGENRELFLEAVRYYEDLVESGAAPARVTSITTYDDMLAAAAAGTTALFVGGNWMYAQIQSTLPEEEAAKWEASELPGPTADQRATGTGGWTIAALTDDPEKVRMCAAIAKLYLGPGNAFQALLPTQASLYEEYDTYAGPEFEVFSAALENGQARPGVAIYPEISNQIQILLGEVMSGAAEPEEALDAAAEAVEAAYARQ</sequence>
<feature type="signal peptide" evidence="4">
    <location>
        <begin position="1"/>
        <end position="21"/>
    </location>
</feature>
<comment type="similarity">
    <text evidence="1">Belongs to the bacterial solute-binding protein 1 family.</text>
</comment>
<evidence type="ECO:0000256" key="4">
    <source>
        <dbReference type="SAM" id="SignalP"/>
    </source>
</evidence>
<comment type="caution">
    <text evidence="5">The sequence shown here is derived from an EMBL/GenBank/DDBJ whole genome shotgun (WGS) entry which is preliminary data.</text>
</comment>
<proteinExistence type="inferred from homology"/>
<dbReference type="Pfam" id="PF13416">
    <property type="entry name" value="SBP_bac_8"/>
    <property type="match status" value="1"/>
</dbReference>
<reference evidence="5 6" key="1">
    <citation type="submission" date="2020-02" db="EMBL/GenBank/DDBJ databases">
        <title>Pseudoroseicyclus tamarix, sp. nov., isolated from offshore sediment of a Tamarix chinensis forest.</title>
        <authorList>
            <person name="Gai Y."/>
        </authorList>
    </citation>
    <scope>NUCLEOTIDE SEQUENCE [LARGE SCALE GENOMIC DNA]</scope>
    <source>
        <strain evidence="5 6">CLL3-39</strain>
    </source>
</reference>
<keyword evidence="3 4" id="KW-0732">Signal</keyword>
<organism evidence="5 6">
    <name type="scientific">Pseudoroseicyclus tamaricis</name>
    <dbReference type="NCBI Taxonomy" id="2705421"/>
    <lineage>
        <taxon>Bacteria</taxon>
        <taxon>Pseudomonadati</taxon>
        <taxon>Pseudomonadota</taxon>
        <taxon>Alphaproteobacteria</taxon>
        <taxon>Rhodobacterales</taxon>
        <taxon>Paracoccaceae</taxon>
        <taxon>Pseudoroseicyclus</taxon>
    </lineage>
</organism>
<evidence type="ECO:0000256" key="2">
    <source>
        <dbReference type="ARBA" id="ARBA00022448"/>
    </source>
</evidence>
<dbReference type="GO" id="GO:0042956">
    <property type="term" value="P:maltodextrin transmembrane transport"/>
    <property type="evidence" value="ECO:0007669"/>
    <property type="project" value="TreeGrafter"/>
</dbReference>
<accession>A0A6B2K0J4</accession>
<dbReference type="Gene3D" id="3.40.190.10">
    <property type="entry name" value="Periplasmic binding protein-like II"/>
    <property type="match status" value="2"/>
</dbReference>
<dbReference type="GO" id="GO:1901982">
    <property type="term" value="F:maltose binding"/>
    <property type="evidence" value="ECO:0007669"/>
    <property type="project" value="TreeGrafter"/>
</dbReference>
<dbReference type="SUPFAM" id="SSF53850">
    <property type="entry name" value="Periplasmic binding protein-like II"/>
    <property type="match status" value="1"/>
</dbReference>
<dbReference type="InterPro" id="IPR006059">
    <property type="entry name" value="SBP"/>
</dbReference>
<dbReference type="EMBL" id="JAAGAB010000002">
    <property type="protein sequence ID" value="NDV01202.1"/>
    <property type="molecule type" value="Genomic_DNA"/>
</dbReference>
<gene>
    <name evidence="5" type="ORF">GZA08_09510</name>
</gene>
<dbReference type="AlphaFoldDB" id="A0A6B2K0J4"/>
<keyword evidence="2" id="KW-0813">Transport</keyword>
<feature type="chain" id="PRO_5025421849" evidence="4">
    <location>
        <begin position="22"/>
        <end position="430"/>
    </location>
</feature>
<dbReference type="GO" id="GO:0055052">
    <property type="term" value="C:ATP-binding cassette (ABC) transporter complex, substrate-binding subunit-containing"/>
    <property type="evidence" value="ECO:0007669"/>
    <property type="project" value="TreeGrafter"/>
</dbReference>
<name>A0A6B2K0J4_9RHOB</name>
<dbReference type="PANTHER" id="PTHR30061:SF50">
    <property type="entry name" value="MALTOSE_MALTODEXTRIN-BINDING PERIPLASMIC PROTEIN"/>
    <property type="match status" value="1"/>
</dbReference>
<evidence type="ECO:0000256" key="1">
    <source>
        <dbReference type="ARBA" id="ARBA00008520"/>
    </source>
</evidence>
<evidence type="ECO:0000256" key="3">
    <source>
        <dbReference type="ARBA" id="ARBA00022729"/>
    </source>
</evidence>
<protein>
    <submittedName>
        <fullName evidence="5">Extracellular solute-binding protein</fullName>
    </submittedName>
</protein>
<evidence type="ECO:0000313" key="6">
    <source>
        <dbReference type="Proteomes" id="UP000474757"/>
    </source>
</evidence>
<dbReference type="PANTHER" id="PTHR30061">
    <property type="entry name" value="MALTOSE-BINDING PERIPLASMIC PROTEIN"/>
    <property type="match status" value="1"/>
</dbReference>
<dbReference type="Proteomes" id="UP000474757">
    <property type="component" value="Unassembled WGS sequence"/>
</dbReference>
<evidence type="ECO:0000313" key="5">
    <source>
        <dbReference type="EMBL" id="NDV01202.1"/>
    </source>
</evidence>
<keyword evidence="6" id="KW-1185">Reference proteome</keyword>